<feature type="region of interest" description="Disordered" evidence="2">
    <location>
        <begin position="57"/>
        <end position="77"/>
    </location>
</feature>
<organism evidence="4 5">
    <name type="scientific">Lineolata rhizophorae</name>
    <dbReference type="NCBI Taxonomy" id="578093"/>
    <lineage>
        <taxon>Eukaryota</taxon>
        <taxon>Fungi</taxon>
        <taxon>Dikarya</taxon>
        <taxon>Ascomycota</taxon>
        <taxon>Pezizomycotina</taxon>
        <taxon>Dothideomycetes</taxon>
        <taxon>Dothideomycetes incertae sedis</taxon>
        <taxon>Lineolatales</taxon>
        <taxon>Lineolataceae</taxon>
        <taxon>Lineolata</taxon>
    </lineage>
</organism>
<evidence type="ECO:0000313" key="4">
    <source>
        <dbReference type="EMBL" id="KAF2458633.1"/>
    </source>
</evidence>
<reference evidence="4" key="1">
    <citation type="journal article" date="2020" name="Stud. Mycol.">
        <title>101 Dothideomycetes genomes: a test case for predicting lifestyles and emergence of pathogens.</title>
        <authorList>
            <person name="Haridas S."/>
            <person name="Albert R."/>
            <person name="Binder M."/>
            <person name="Bloem J."/>
            <person name="Labutti K."/>
            <person name="Salamov A."/>
            <person name="Andreopoulos B."/>
            <person name="Baker S."/>
            <person name="Barry K."/>
            <person name="Bills G."/>
            <person name="Bluhm B."/>
            <person name="Cannon C."/>
            <person name="Castanera R."/>
            <person name="Culley D."/>
            <person name="Daum C."/>
            <person name="Ezra D."/>
            <person name="Gonzalez J."/>
            <person name="Henrissat B."/>
            <person name="Kuo A."/>
            <person name="Liang C."/>
            <person name="Lipzen A."/>
            <person name="Lutzoni F."/>
            <person name="Magnuson J."/>
            <person name="Mondo S."/>
            <person name="Nolan M."/>
            <person name="Ohm R."/>
            <person name="Pangilinan J."/>
            <person name="Park H.-J."/>
            <person name="Ramirez L."/>
            <person name="Alfaro M."/>
            <person name="Sun H."/>
            <person name="Tritt A."/>
            <person name="Yoshinaga Y."/>
            <person name="Zwiers L.-H."/>
            <person name="Turgeon B."/>
            <person name="Goodwin S."/>
            <person name="Spatafora J."/>
            <person name="Crous P."/>
            <person name="Grigoriev I."/>
        </authorList>
    </citation>
    <scope>NUCLEOTIDE SEQUENCE</scope>
    <source>
        <strain evidence="4">ATCC 16933</strain>
    </source>
</reference>
<keyword evidence="5" id="KW-1185">Reference proteome</keyword>
<dbReference type="Proteomes" id="UP000799766">
    <property type="component" value="Unassembled WGS sequence"/>
</dbReference>
<dbReference type="InterPro" id="IPR001878">
    <property type="entry name" value="Znf_CCHC"/>
</dbReference>
<dbReference type="PROSITE" id="PS50158">
    <property type="entry name" value="ZF_CCHC"/>
    <property type="match status" value="1"/>
</dbReference>
<dbReference type="SUPFAM" id="SSF57756">
    <property type="entry name" value="Retrovirus zinc finger-like domains"/>
    <property type="match status" value="1"/>
</dbReference>
<evidence type="ECO:0000256" key="1">
    <source>
        <dbReference type="PROSITE-ProRule" id="PRU00047"/>
    </source>
</evidence>
<keyword evidence="1" id="KW-0863">Zinc-finger</keyword>
<gene>
    <name evidence="4" type="ORF">BDY21DRAFT_340849</name>
</gene>
<dbReference type="InterPro" id="IPR036875">
    <property type="entry name" value="Znf_CCHC_sf"/>
</dbReference>
<evidence type="ECO:0000256" key="2">
    <source>
        <dbReference type="SAM" id="MobiDB-lite"/>
    </source>
</evidence>
<dbReference type="Gene3D" id="4.10.60.10">
    <property type="entry name" value="Zinc finger, CCHC-type"/>
    <property type="match status" value="1"/>
</dbReference>
<evidence type="ECO:0000313" key="5">
    <source>
        <dbReference type="Proteomes" id="UP000799766"/>
    </source>
</evidence>
<sequence length="77" mass="8442">RLLKRKEPLRVSNGHQMLDDEALDAQLQREIAEDAAIVVGGAKKRRRCKKCGTLGHNSRTCQTNTAGTGDQSEPQNA</sequence>
<dbReference type="AlphaFoldDB" id="A0A6A6P5C1"/>
<dbReference type="GO" id="GO:0008270">
    <property type="term" value="F:zinc ion binding"/>
    <property type="evidence" value="ECO:0007669"/>
    <property type="project" value="UniProtKB-KW"/>
</dbReference>
<keyword evidence="1" id="KW-0862">Zinc</keyword>
<name>A0A6A6P5C1_9PEZI</name>
<proteinExistence type="predicted"/>
<protein>
    <recommendedName>
        <fullName evidence="3">CCHC-type domain-containing protein</fullName>
    </recommendedName>
</protein>
<feature type="domain" description="CCHC-type" evidence="3">
    <location>
        <begin position="46"/>
        <end position="61"/>
    </location>
</feature>
<accession>A0A6A6P5C1</accession>
<evidence type="ECO:0000259" key="3">
    <source>
        <dbReference type="PROSITE" id="PS50158"/>
    </source>
</evidence>
<keyword evidence="1" id="KW-0479">Metal-binding</keyword>
<dbReference type="EMBL" id="MU001677">
    <property type="protein sequence ID" value="KAF2458633.1"/>
    <property type="molecule type" value="Genomic_DNA"/>
</dbReference>
<dbReference type="GO" id="GO:0003676">
    <property type="term" value="F:nucleic acid binding"/>
    <property type="evidence" value="ECO:0007669"/>
    <property type="project" value="InterPro"/>
</dbReference>
<feature type="non-terminal residue" evidence="4">
    <location>
        <position position="1"/>
    </location>
</feature>